<evidence type="ECO:0000313" key="2">
    <source>
        <dbReference type="EMBL" id="KAF8684882.1"/>
    </source>
</evidence>
<protein>
    <recommendedName>
        <fullName evidence="1">GRPD C-terminal domain-containing protein</fullName>
    </recommendedName>
</protein>
<dbReference type="PANTHER" id="PTHR34365:SF7">
    <property type="entry name" value="GLYCINE-RICH DOMAIN-CONTAINING PROTEIN 1"/>
    <property type="match status" value="1"/>
</dbReference>
<reference evidence="2" key="1">
    <citation type="submission" date="2020-07" db="EMBL/GenBank/DDBJ databases">
        <title>Genome sequence and genetic diversity analysis of an under-domesticated orphan crop, white fonio (Digitaria exilis).</title>
        <authorList>
            <person name="Bennetzen J.L."/>
            <person name="Chen S."/>
            <person name="Ma X."/>
            <person name="Wang X."/>
            <person name="Yssel A.E.J."/>
            <person name="Chaluvadi S.R."/>
            <person name="Johnson M."/>
            <person name="Gangashetty P."/>
            <person name="Hamidou F."/>
            <person name="Sanogo M.D."/>
            <person name="Zwaenepoel A."/>
            <person name="Wallace J."/>
            <person name="Van De Peer Y."/>
            <person name="Van Deynze A."/>
        </authorList>
    </citation>
    <scope>NUCLEOTIDE SEQUENCE</scope>
    <source>
        <tissue evidence="2">Leaves</tissue>
    </source>
</reference>
<dbReference type="PANTHER" id="PTHR34365">
    <property type="entry name" value="ENOLASE (DUF1399)"/>
    <property type="match status" value="1"/>
</dbReference>
<evidence type="ECO:0000259" key="1">
    <source>
        <dbReference type="Pfam" id="PF25335"/>
    </source>
</evidence>
<keyword evidence="3" id="KW-1185">Reference proteome</keyword>
<dbReference type="EMBL" id="JACEFO010002092">
    <property type="protein sequence ID" value="KAF8684882.1"/>
    <property type="molecule type" value="Genomic_DNA"/>
</dbReference>
<dbReference type="InterPro" id="IPR009836">
    <property type="entry name" value="GRDP-like"/>
</dbReference>
<accession>A0A835B297</accession>
<evidence type="ECO:0000313" key="3">
    <source>
        <dbReference type="Proteomes" id="UP000636709"/>
    </source>
</evidence>
<proteinExistence type="predicted"/>
<dbReference type="PRINTS" id="PR01228">
    <property type="entry name" value="EGGSHELL"/>
</dbReference>
<organism evidence="2 3">
    <name type="scientific">Digitaria exilis</name>
    <dbReference type="NCBI Taxonomy" id="1010633"/>
    <lineage>
        <taxon>Eukaryota</taxon>
        <taxon>Viridiplantae</taxon>
        <taxon>Streptophyta</taxon>
        <taxon>Embryophyta</taxon>
        <taxon>Tracheophyta</taxon>
        <taxon>Spermatophyta</taxon>
        <taxon>Magnoliopsida</taxon>
        <taxon>Liliopsida</taxon>
        <taxon>Poales</taxon>
        <taxon>Poaceae</taxon>
        <taxon>PACMAD clade</taxon>
        <taxon>Panicoideae</taxon>
        <taxon>Panicodae</taxon>
        <taxon>Paniceae</taxon>
        <taxon>Anthephorinae</taxon>
        <taxon>Digitaria</taxon>
    </lineage>
</organism>
<gene>
    <name evidence="2" type="ORF">HU200_044092</name>
</gene>
<dbReference type="InterPro" id="IPR057518">
    <property type="entry name" value="GRDP_C"/>
</dbReference>
<feature type="domain" description="GRPD C-terminal" evidence="1">
    <location>
        <begin position="292"/>
        <end position="352"/>
    </location>
</feature>
<comment type="caution">
    <text evidence="2">The sequence shown here is derived from an EMBL/GenBank/DDBJ whole genome shotgun (WGS) entry which is preliminary data.</text>
</comment>
<sequence>MDGEQAARWAAAQEEVPVGVDLVAAALRQLEFLAAVDRRRWLYEGPLLDRAIRRYKACWLPLLAKHTNAPVVDGPLVVPLDCEWIWHCHRLNPVQYLRDCKKVYGRILNNDNVESSTGTKSKIQSQKIWKELYPEEPFELEYSSSSETTMDVNPGATDGISYDLVSAVKRQSSFYYQFWSMMTLTLIDLKGRSFDVGFTETTEQFEGTFGVRYWKAGCMYRGNTPSPVTSTPHIFNAVGVNGSDTYKVQKGLNVLNITFVEDLTGPDSKLSFERWFELKAHGGHATSPPVSLRVAASATIKLYRGRKLEYERNCCKCHSEDDSAVTAVKFCAEYPYGKAVALLDKESKLITVNEDGFLLPWITISFLCMEADGEDDVKFISGAMDQKVAESESDTAMVSETETLEVGSAAVVPAQCGTCSTAFDGEKVMAAGCKSDHDSSEACQVAIASCENGHADSAGVGAGYGGSCGPVVVEEFKVDNAKSGGCGSGCGGGCSGGRVSDTLVRASTTAGEGQAKSAGCGSGCGGGCGSGMVIGGSKTSHAKSSGCGSGCGGGCGGGMVIEGSKTSHANAGGCGSGCGGGCGSGMVIEGSKTGQAKAGGCGSGCGGGCGGGMVIEGSKTSHAKSGGCGSGCGGGCGGGSGLGTLLNSSTTADQGLTKSGGCGSGCGGGCGSGMAVEGSKTTEAKSGGCGSGCGGGGCGTMVIEGSKTNHAKSSGCGSGCGGGCGGSGGGFGTLFNSSTAVGEAKSGGCGSGCGSGGCGGGIMVIEGSKSGYARSGGCGSGCGGGCGNGIILNASTMPGGEGHSKSGGCGSGCGGGCGGGIMVIEGSKSSYAKSGGCGSGCGGGCGNGIIFNSSTKAGAEGSRSKSGGCGSGCGGGGCGGGCGTSMRDSICTAGLRHSQWMAAG</sequence>
<dbReference type="AlphaFoldDB" id="A0A835B297"/>
<dbReference type="Proteomes" id="UP000636709">
    <property type="component" value="Unassembled WGS sequence"/>
</dbReference>
<dbReference type="OrthoDB" id="2684236at2759"/>
<dbReference type="Pfam" id="PF25335">
    <property type="entry name" value="GRDP_C"/>
    <property type="match status" value="1"/>
</dbReference>
<dbReference type="Pfam" id="PF07173">
    <property type="entry name" value="GRDP-like"/>
    <property type="match status" value="1"/>
</dbReference>
<name>A0A835B297_9POAL</name>